<gene>
    <name evidence="2" type="ORF">SSDG_07560</name>
</gene>
<proteinExistence type="predicted"/>
<dbReference type="Proteomes" id="UP000002805">
    <property type="component" value="Chromosome"/>
</dbReference>
<dbReference type="eggNOG" id="COG0110">
    <property type="taxonomic scope" value="Bacteria"/>
</dbReference>
<evidence type="ECO:0000313" key="3">
    <source>
        <dbReference type="Proteomes" id="UP000002805"/>
    </source>
</evidence>
<reference evidence="3" key="2">
    <citation type="submission" date="2009-10" db="EMBL/GenBank/DDBJ databases">
        <title>The genome sequence of Streptomyces pristinaespiralis strain ATCC 25486.</title>
        <authorList>
            <consortium name="The Broad Institute Genome Sequencing Platform"/>
            <consortium name="Broad Institute Microbial Sequencing Center"/>
            <person name="Fischbach M."/>
            <person name="Godfrey P."/>
            <person name="Ward D."/>
            <person name="Young S."/>
            <person name="Zeng Q."/>
            <person name="Koehrsen M."/>
            <person name="Alvarado L."/>
            <person name="Berlin A.M."/>
            <person name="Bochicchio J."/>
            <person name="Borenstein D."/>
            <person name="Chapman S.B."/>
            <person name="Chen Z."/>
            <person name="Engels R."/>
            <person name="Freedman E."/>
            <person name="Gellesch M."/>
            <person name="Goldberg J."/>
            <person name="Griggs A."/>
            <person name="Gujja S."/>
            <person name="Heilman E.R."/>
            <person name="Heiman D.I."/>
            <person name="Hepburn T.A."/>
            <person name="Howarth C."/>
            <person name="Jen D."/>
            <person name="Larson L."/>
            <person name="Lewis B."/>
            <person name="Mehta T."/>
            <person name="Park D."/>
            <person name="Pearson M."/>
            <person name="Richards J."/>
            <person name="Roberts A."/>
            <person name="Saif S."/>
            <person name="Shea T.D."/>
            <person name="Shenoy N."/>
            <person name="Sisk P."/>
            <person name="Stolte C."/>
            <person name="Sykes S.N."/>
            <person name="Thomson T."/>
            <person name="Walk T."/>
            <person name="White J."/>
            <person name="Yandava C."/>
            <person name="Straight P."/>
            <person name="Clardy J."/>
            <person name="Hung D."/>
            <person name="Kolter R."/>
            <person name="Mekalanos J."/>
            <person name="Walker S."/>
            <person name="Walsh C.T."/>
            <person name="Wieland-Brown L.C."/>
            <person name="Haas B."/>
            <person name="Nusbaum C."/>
            <person name="Birren B."/>
        </authorList>
    </citation>
    <scope>NUCLEOTIDE SEQUENCE [LARGE SCALE GENOMIC DNA]</scope>
    <source>
        <strain evidence="3">ATCC 25486 / DSM 40338 / CBS 914.69 / JCM 4507 / NBRC 13074 / NRRL 2958 / 5647</strain>
    </source>
</reference>
<feature type="region of interest" description="Disordered" evidence="1">
    <location>
        <begin position="1"/>
        <end position="25"/>
    </location>
</feature>
<accession>D6X8A8</accession>
<keyword evidence="3" id="KW-1185">Reference proteome</keyword>
<dbReference type="AlphaFoldDB" id="D6X8A8"/>
<protein>
    <submittedName>
        <fullName evidence="2">Predicted protein</fullName>
    </submittedName>
</protein>
<name>D6X8A8_STRE2</name>
<sequence length="101" mass="11162">MGSSPAAAVPKAMPMNQLPPDPMALHPFPDQPRVVLLKPLVTSPLIEVGEYSYYDDPDDPTAFETRNVLYHYGSSAVPFWPGATVPPVIAWREEPQSKERS</sequence>
<evidence type="ECO:0000313" key="2">
    <source>
        <dbReference type="EMBL" id="EFH32293.1"/>
    </source>
</evidence>
<organism evidence="2 3">
    <name type="scientific">Streptomyces pristinaespiralis (strain ATCC 25486 / DSM 40338 / CBS 914.69 / JCM 4507 / KCC S-0507 / NBRC 13074 / NRRL 2958 / 5647)</name>
    <dbReference type="NCBI Taxonomy" id="457429"/>
    <lineage>
        <taxon>Bacteria</taxon>
        <taxon>Bacillati</taxon>
        <taxon>Actinomycetota</taxon>
        <taxon>Actinomycetes</taxon>
        <taxon>Kitasatosporales</taxon>
        <taxon>Streptomycetaceae</taxon>
        <taxon>Streptomyces</taxon>
    </lineage>
</organism>
<evidence type="ECO:0000256" key="1">
    <source>
        <dbReference type="SAM" id="MobiDB-lite"/>
    </source>
</evidence>
<dbReference type="EMBL" id="CM000950">
    <property type="protein sequence ID" value="EFH32293.1"/>
    <property type="molecule type" value="Genomic_DNA"/>
</dbReference>
<dbReference type="HOGENOM" id="CLU_2290127_0_0_11"/>
<reference evidence="3" key="1">
    <citation type="submission" date="2008-02" db="EMBL/GenBank/DDBJ databases">
        <authorList>
            <consortium name="The Broad Institute Genome Sequencing Platform"/>
            <person name="Fischbach M."/>
            <person name="Ward D."/>
            <person name="Young S."/>
            <person name="Jaffe D."/>
            <person name="Gnerre S."/>
            <person name="Berlin A."/>
            <person name="Heiman D."/>
            <person name="Hepburn T."/>
            <person name="Sykes S."/>
            <person name="Alvarado L."/>
            <person name="Kodira C.D."/>
            <person name="Straight P."/>
            <person name="Clardy J."/>
            <person name="Hung D."/>
            <person name="Kolter R."/>
            <person name="Mekalanos J."/>
            <person name="Walker S."/>
            <person name="Walsh C.T."/>
            <person name="Lander E."/>
            <person name="Galagan J."/>
            <person name="Nusbaum C."/>
            <person name="Birren B."/>
        </authorList>
    </citation>
    <scope>NUCLEOTIDE SEQUENCE [LARGE SCALE GENOMIC DNA]</scope>
    <source>
        <strain evidence="3">ATCC 25486 / DSM 40338 / CBS 914.69 / JCM 4507 / NBRC 13074 / NRRL 2958 / 5647</strain>
    </source>
</reference>